<protein>
    <submittedName>
        <fullName evidence="1">Uncharacterized protein</fullName>
    </submittedName>
</protein>
<sequence length="106" mass="12206">MAKHLIFEKIISSLLITKLVNSAYKIRSLNCDESAIDKNLLFHGHPYPCLRRLFRLISDKSLLKFAFISKLFIIQDVISLFSNPDRLHRETAFVKVACGESITLLR</sequence>
<evidence type="ECO:0000313" key="1">
    <source>
        <dbReference type="EMBL" id="CAI2383356.1"/>
    </source>
</evidence>
<evidence type="ECO:0000313" key="2">
    <source>
        <dbReference type="Proteomes" id="UP001295684"/>
    </source>
</evidence>
<dbReference type="EMBL" id="CAMPGE010025618">
    <property type="protein sequence ID" value="CAI2383356.1"/>
    <property type="molecule type" value="Genomic_DNA"/>
</dbReference>
<keyword evidence="2" id="KW-1185">Reference proteome</keyword>
<dbReference type="Proteomes" id="UP001295684">
    <property type="component" value="Unassembled WGS sequence"/>
</dbReference>
<accession>A0AAD1Y3N7</accession>
<dbReference type="AlphaFoldDB" id="A0AAD1Y3N7"/>
<comment type="caution">
    <text evidence="1">The sequence shown here is derived from an EMBL/GenBank/DDBJ whole genome shotgun (WGS) entry which is preliminary data.</text>
</comment>
<name>A0AAD1Y3N7_EUPCR</name>
<gene>
    <name evidence="1" type="ORF">ECRASSUSDP1_LOCUS24855</name>
</gene>
<organism evidence="1 2">
    <name type="scientific">Euplotes crassus</name>
    <dbReference type="NCBI Taxonomy" id="5936"/>
    <lineage>
        <taxon>Eukaryota</taxon>
        <taxon>Sar</taxon>
        <taxon>Alveolata</taxon>
        <taxon>Ciliophora</taxon>
        <taxon>Intramacronucleata</taxon>
        <taxon>Spirotrichea</taxon>
        <taxon>Hypotrichia</taxon>
        <taxon>Euplotida</taxon>
        <taxon>Euplotidae</taxon>
        <taxon>Moneuplotes</taxon>
    </lineage>
</organism>
<proteinExistence type="predicted"/>
<reference evidence="1" key="1">
    <citation type="submission" date="2023-07" db="EMBL/GenBank/DDBJ databases">
        <authorList>
            <consortium name="AG Swart"/>
            <person name="Singh M."/>
            <person name="Singh A."/>
            <person name="Seah K."/>
            <person name="Emmerich C."/>
        </authorList>
    </citation>
    <scope>NUCLEOTIDE SEQUENCE</scope>
    <source>
        <strain evidence="1">DP1</strain>
    </source>
</reference>